<accession>A0A8H6SBS2</accession>
<evidence type="ECO:0008006" key="4">
    <source>
        <dbReference type="Google" id="ProtNLM"/>
    </source>
</evidence>
<reference evidence="2" key="1">
    <citation type="submission" date="2020-05" db="EMBL/GenBank/DDBJ databases">
        <title>Mycena genomes resolve the evolution of fungal bioluminescence.</title>
        <authorList>
            <person name="Tsai I.J."/>
        </authorList>
    </citation>
    <scope>NUCLEOTIDE SEQUENCE</scope>
    <source>
        <strain evidence="2">171206Taipei</strain>
    </source>
</reference>
<dbReference type="EMBL" id="JACAZF010000009">
    <property type="protein sequence ID" value="KAF7295422.1"/>
    <property type="molecule type" value="Genomic_DNA"/>
</dbReference>
<protein>
    <recommendedName>
        <fullName evidence="4">Secreted protein</fullName>
    </recommendedName>
</protein>
<evidence type="ECO:0000256" key="1">
    <source>
        <dbReference type="SAM" id="SignalP"/>
    </source>
</evidence>
<dbReference type="Proteomes" id="UP000636479">
    <property type="component" value="Unassembled WGS sequence"/>
</dbReference>
<feature type="signal peptide" evidence="1">
    <location>
        <begin position="1"/>
        <end position="23"/>
    </location>
</feature>
<gene>
    <name evidence="2" type="ORF">MIND_01081800</name>
</gene>
<proteinExistence type="predicted"/>
<sequence length="125" mass="13834">MKSSPSSTWLFSLVLCCVDRCRHDNESGLNDGLLESNWSKGRKWECESSVPPALLVERVTLSGCISPKRAAWPLLPLIFMQVPGADGKTSPTSTPSRQVRLIQFSPSSLLTYSTPSRQLLLRLSE</sequence>
<comment type="caution">
    <text evidence="2">The sequence shown here is derived from an EMBL/GenBank/DDBJ whole genome shotgun (WGS) entry which is preliminary data.</text>
</comment>
<dbReference type="RefSeq" id="XP_037216785.1">
    <property type="nucleotide sequence ID" value="XM_037367391.1"/>
</dbReference>
<dbReference type="AlphaFoldDB" id="A0A8H6SBS2"/>
<name>A0A8H6SBS2_9AGAR</name>
<feature type="chain" id="PRO_5034047384" description="Secreted protein" evidence="1">
    <location>
        <begin position="24"/>
        <end position="125"/>
    </location>
</feature>
<dbReference type="GeneID" id="59349907"/>
<keyword evidence="1" id="KW-0732">Signal</keyword>
<evidence type="ECO:0000313" key="3">
    <source>
        <dbReference type="Proteomes" id="UP000636479"/>
    </source>
</evidence>
<evidence type="ECO:0000313" key="2">
    <source>
        <dbReference type="EMBL" id="KAF7295422.1"/>
    </source>
</evidence>
<keyword evidence="3" id="KW-1185">Reference proteome</keyword>
<organism evidence="2 3">
    <name type="scientific">Mycena indigotica</name>
    <dbReference type="NCBI Taxonomy" id="2126181"/>
    <lineage>
        <taxon>Eukaryota</taxon>
        <taxon>Fungi</taxon>
        <taxon>Dikarya</taxon>
        <taxon>Basidiomycota</taxon>
        <taxon>Agaricomycotina</taxon>
        <taxon>Agaricomycetes</taxon>
        <taxon>Agaricomycetidae</taxon>
        <taxon>Agaricales</taxon>
        <taxon>Marasmiineae</taxon>
        <taxon>Mycenaceae</taxon>
        <taxon>Mycena</taxon>
    </lineage>
</organism>